<name>A0AAF5PZX6_WUCBA</name>
<dbReference type="WBParaSite" id="mrna-Wban_07780">
    <property type="protein sequence ID" value="mrna-Wban_07780"/>
    <property type="gene ID" value="Wban_07780"/>
</dbReference>
<reference evidence="1" key="2">
    <citation type="journal article" date="2016" name="Mol. Ecol.">
        <title>Population genomics of the filarial nematode parasite Wuchereria bancrofti from mosquitoes.</title>
        <authorList>
            <person name="Small S.T."/>
            <person name="Reimer L.J."/>
            <person name="Tisch D.J."/>
            <person name="King C.L."/>
            <person name="Christensen B.M."/>
            <person name="Siba P.M."/>
            <person name="Kazura J.W."/>
            <person name="Serre D."/>
            <person name="Zimmerman P.A."/>
        </authorList>
    </citation>
    <scope>NUCLEOTIDE SEQUENCE</scope>
    <source>
        <strain evidence="1">pt0022</strain>
    </source>
</reference>
<evidence type="ECO:0008006" key="3">
    <source>
        <dbReference type="Google" id="ProtNLM"/>
    </source>
</evidence>
<dbReference type="Proteomes" id="UP000093561">
    <property type="component" value="Unassembled WGS sequence"/>
</dbReference>
<reference evidence="2" key="3">
    <citation type="submission" date="2024-02" db="UniProtKB">
        <authorList>
            <consortium name="WormBaseParasite"/>
        </authorList>
    </citation>
    <scope>IDENTIFICATION</scope>
    <source>
        <strain evidence="2">pt0022</strain>
    </source>
</reference>
<reference evidence="1" key="1">
    <citation type="submission" date="2015-03" db="EMBL/GenBank/DDBJ databases">
        <title>Wuchereria bancrofti Genome Sequencing Papua New Guinea Strain.</title>
        <authorList>
            <person name="Small S.T."/>
            <person name="Serre D."/>
            <person name="Zimmerman P.A."/>
        </authorList>
    </citation>
    <scope>NUCLEOTIDE SEQUENCE [LARGE SCALE GENOMIC DNA]</scope>
    <source>
        <strain evidence="1">pt0022</strain>
    </source>
</reference>
<sequence length="352" mass="40409">MKEMHTTERVVRNWIDENEECMKSLWLRRDGFSVHLMARTKEPPVSLLLPLDSCFDVRILRIDYAHGFVFVRPFLDTMYLVSNNDGIFRGILIGQPSTMNLFYGVDVGEMKFVDTQGIFQLPADLQSIPPLCFCGILPSCTTSPGHIDLLSINENNICLCKIYKILPPHFSGYPTVMYPPVVFLQLYKFISYNKYVEVIFKRKSRTITSNNEYLRCQRAVPNGNLAIRENDQSIKKETNVFQRTCKLYDNLVDPGKHSKYKSVNSVDMHNEMCCMVRAVVTYFHEKTDTCLAYLVDFGLSVVCKTKNLYSCKEQPAVIRETSSAAFKCCVNRALRQGSGERKTPKARPFCIF</sequence>
<dbReference type="AlphaFoldDB" id="A0AAF5PZX6"/>
<evidence type="ECO:0000313" key="2">
    <source>
        <dbReference type="WBParaSite" id="mrna-Wban_07780"/>
    </source>
</evidence>
<organism evidence="1 2">
    <name type="scientific">Wuchereria bancrofti</name>
    <dbReference type="NCBI Taxonomy" id="6293"/>
    <lineage>
        <taxon>Eukaryota</taxon>
        <taxon>Metazoa</taxon>
        <taxon>Ecdysozoa</taxon>
        <taxon>Nematoda</taxon>
        <taxon>Chromadorea</taxon>
        <taxon>Rhabditida</taxon>
        <taxon>Spirurina</taxon>
        <taxon>Spiruromorpha</taxon>
        <taxon>Filarioidea</taxon>
        <taxon>Onchocercidae</taxon>
        <taxon>Wuchereria</taxon>
    </lineage>
</organism>
<evidence type="ECO:0000313" key="1">
    <source>
        <dbReference type="Proteomes" id="UP000093561"/>
    </source>
</evidence>
<proteinExistence type="predicted"/>
<accession>A0AAF5PZX6</accession>
<protein>
    <recommendedName>
        <fullName evidence="3">Tudor domain-containing protein</fullName>
    </recommendedName>
</protein>